<keyword evidence="5" id="KW-0326">Glycosidase</keyword>
<evidence type="ECO:0000313" key="9">
    <source>
        <dbReference type="EMBL" id="CAD1836936.1"/>
    </source>
</evidence>
<comment type="similarity">
    <text evidence="2">Belongs to the glycosyl hydrolase 5 (cellulase A) family.</text>
</comment>
<feature type="signal peptide" evidence="7">
    <location>
        <begin position="1"/>
        <end position="28"/>
    </location>
</feature>
<dbReference type="InterPro" id="IPR017853">
    <property type="entry name" value="GH"/>
</dbReference>
<reference evidence="9" key="1">
    <citation type="submission" date="2020-07" db="EMBL/GenBank/DDBJ databases">
        <authorList>
            <person name="Lin J."/>
        </authorList>
    </citation>
    <scope>NUCLEOTIDE SEQUENCE</scope>
</reference>
<evidence type="ECO:0000256" key="4">
    <source>
        <dbReference type="ARBA" id="ARBA00022801"/>
    </source>
</evidence>
<dbReference type="PANTHER" id="PTHR31451">
    <property type="match status" value="1"/>
</dbReference>
<dbReference type="EC" id="3.2.1.78" evidence="3"/>
<feature type="chain" id="PRO_5028150947" description="mannan endo-1,4-beta-mannosidase" evidence="7">
    <location>
        <begin position="29"/>
        <end position="426"/>
    </location>
</feature>
<keyword evidence="4" id="KW-0378">Hydrolase</keyword>
<dbReference type="GO" id="GO:0016985">
    <property type="term" value="F:mannan endo-1,4-beta-mannosidase activity"/>
    <property type="evidence" value="ECO:0007669"/>
    <property type="project" value="UniProtKB-EC"/>
</dbReference>
<proteinExistence type="inferred from homology"/>
<dbReference type="EMBL" id="LR862131">
    <property type="protein sequence ID" value="CAD1836936.1"/>
    <property type="molecule type" value="Genomic_DNA"/>
</dbReference>
<dbReference type="InterPro" id="IPR045053">
    <property type="entry name" value="MAN-like"/>
</dbReference>
<dbReference type="FunFam" id="3.20.20.80:FF:000313">
    <property type="entry name" value="Uncharacterized protein"/>
    <property type="match status" value="1"/>
</dbReference>
<accession>A0A6V7Q1Y1</accession>
<organism evidence="9">
    <name type="scientific">Ananas comosus var. bracteatus</name>
    <name type="common">red pineapple</name>
    <dbReference type="NCBI Taxonomy" id="296719"/>
    <lineage>
        <taxon>Eukaryota</taxon>
        <taxon>Viridiplantae</taxon>
        <taxon>Streptophyta</taxon>
        <taxon>Embryophyta</taxon>
        <taxon>Tracheophyta</taxon>
        <taxon>Spermatophyta</taxon>
        <taxon>Magnoliopsida</taxon>
        <taxon>Liliopsida</taxon>
        <taxon>Poales</taxon>
        <taxon>Bromeliaceae</taxon>
        <taxon>Bromelioideae</taxon>
        <taxon>Ananas</taxon>
    </lineage>
</organism>
<dbReference type="Gene3D" id="3.20.20.80">
    <property type="entry name" value="Glycosidases"/>
    <property type="match status" value="1"/>
</dbReference>
<gene>
    <name evidence="9" type="ORF">CB5_LOCUS20147</name>
</gene>
<evidence type="ECO:0000256" key="2">
    <source>
        <dbReference type="ARBA" id="ARBA00005641"/>
    </source>
</evidence>
<feature type="region of interest" description="Disordered" evidence="6">
    <location>
        <begin position="377"/>
        <end position="426"/>
    </location>
</feature>
<feature type="domain" description="Glycoside hydrolase family 5" evidence="8">
    <location>
        <begin position="30"/>
        <end position="265"/>
    </location>
</feature>
<feature type="compositionally biased region" description="Basic residues" evidence="6">
    <location>
        <begin position="393"/>
        <end position="413"/>
    </location>
</feature>
<evidence type="ECO:0000259" key="8">
    <source>
        <dbReference type="Pfam" id="PF26410"/>
    </source>
</evidence>
<evidence type="ECO:0000256" key="3">
    <source>
        <dbReference type="ARBA" id="ARBA00012706"/>
    </source>
</evidence>
<keyword evidence="7" id="KW-0732">Signal</keyword>
<dbReference type="AlphaFoldDB" id="A0A6V7Q1Y1"/>
<dbReference type="SUPFAM" id="SSF51445">
    <property type="entry name" value="(Trans)glycosidases"/>
    <property type="match status" value="1"/>
</dbReference>
<dbReference type="InterPro" id="IPR001547">
    <property type="entry name" value="Glyco_hydro_5"/>
</dbReference>
<name>A0A6V7Q1Y1_ANACO</name>
<evidence type="ECO:0000256" key="5">
    <source>
        <dbReference type="ARBA" id="ARBA00023295"/>
    </source>
</evidence>
<protein>
    <recommendedName>
        <fullName evidence="3">mannan endo-1,4-beta-mannosidase</fullName>
        <ecNumber evidence="3">3.2.1.78</ecNumber>
    </recommendedName>
</protein>
<dbReference type="GO" id="GO:0000272">
    <property type="term" value="P:polysaccharide catabolic process"/>
    <property type="evidence" value="ECO:0007669"/>
    <property type="project" value="InterPro"/>
</dbReference>
<evidence type="ECO:0000256" key="6">
    <source>
        <dbReference type="SAM" id="MobiDB-lite"/>
    </source>
</evidence>
<evidence type="ECO:0000256" key="7">
    <source>
        <dbReference type="SAM" id="SignalP"/>
    </source>
</evidence>
<comment type="catalytic activity">
    <reaction evidence="1">
        <text>Random hydrolysis of (1-&gt;4)-beta-D-mannosidic linkages in mannans, galactomannans and glucomannans.</text>
        <dbReference type="EC" id="3.2.1.78"/>
    </reaction>
</comment>
<dbReference type="Pfam" id="PF26410">
    <property type="entry name" value="GH5_mannosidase"/>
    <property type="match status" value="1"/>
</dbReference>
<dbReference type="PANTHER" id="PTHR31451:SF59">
    <property type="entry name" value="MANNAN ENDO-1,4-BETA-MANNOSIDASE"/>
    <property type="match status" value="1"/>
</dbReference>
<evidence type="ECO:0000256" key="1">
    <source>
        <dbReference type="ARBA" id="ARBA00001678"/>
    </source>
</evidence>
<sequence>MANNSIFTHKLFHILITFVALTCEATYGDQFVGVQGTEFVLNGQPFLFNGFNSYWMMHVAAEPAERGKVTEVLREAAANGLTVCRTWAFSDGGDHALQVSPGMYNEFVFQGLDFVISEAQKYGIRLILSLVNNFKDFGGRAQYVQWAQNAGAAVNGEDDFYTNEVVKGYYKNHVKTVLTRINTMTNMAYKDDSTIMAWELMNEPRCQSDYSGKMINGWIQEMSTYAKSLDEKHLLEAGMEGFYGDSMPEKKQLSGQTDDAQTAFVQRWMWSHWDDARRILQKPLVFAEFGKSKKDPGYTVDGRDAYLDTVYRSIYRFARSGGGSMAGGLVWQVMAEGMESYDDGYEIVLSQEPVTTGLIARQSKVMSVLAHMLGGPAEASRQQEMNMAASVGGRRHRRGRGSGGGHRRHRKGNKGGALHGSRMAHP</sequence>